<dbReference type="Pfam" id="PF02023">
    <property type="entry name" value="SCAN"/>
    <property type="match status" value="1"/>
</dbReference>
<dbReference type="SMART" id="SM00431">
    <property type="entry name" value="SCAN"/>
    <property type="match status" value="1"/>
</dbReference>
<keyword evidence="4" id="KW-0862">Zinc</keyword>
<gene>
    <name evidence="8" type="primary">Zscan29</name>
</gene>
<keyword evidence="2" id="KW-0677">Repeat</keyword>
<dbReference type="Ensembl" id="ENSCGRT00001021769.1">
    <property type="protein sequence ID" value="ENSCGRP00001017525.1"/>
    <property type="gene ID" value="ENSCGRG00001017534.1"/>
</dbReference>
<dbReference type="AlphaFoldDB" id="A0A8C2QK31"/>
<evidence type="ECO:0000313" key="9">
    <source>
        <dbReference type="Proteomes" id="UP000694386"/>
    </source>
</evidence>
<evidence type="ECO:0000256" key="5">
    <source>
        <dbReference type="ARBA" id="ARBA00023242"/>
    </source>
</evidence>
<evidence type="ECO:0000313" key="8">
    <source>
        <dbReference type="Ensembl" id="ENSCGRP00001017525.1"/>
    </source>
</evidence>
<evidence type="ECO:0000259" key="7">
    <source>
        <dbReference type="PROSITE" id="PS50804"/>
    </source>
</evidence>
<keyword evidence="5 6" id="KW-0539">Nucleus</keyword>
<organism evidence="8 9">
    <name type="scientific">Cricetulus griseus</name>
    <name type="common">Chinese hamster</name>
    <name type="synonym">Cricetulus barabensis griseus</name>
    <dbReference type="NCBI Taxonomy" id="10029"/>
    <lineage>
        <taxon>Eukaryota</taxon>
        <taxon>Metazoa</taxon>
        <taxon>Chordata</taxon>
        <taxon>Craniata</taxon>
        <taxon>Vertebrata</taxon>
        <taxon>Euteleostomi</taxon>
        <taxon>Mammalia</taxon>
        <taxon>Eutheria</taxon>
        <taxon>Euarchontoglires</taxon>
        <taxon>Glires</taxon>
        <taxon>Rodentia</taxon>
        <taxon>Myomorpha</taxon>
        <taxon>Muroidea</taxon>
        <taxon>Cricetidae</taxon>
        <taxon>Cricetinae</taxon>
        <taxon>Cricetulus</taxon>
    </lineage>
</organism>
<accession>A0A8C2QK31</accession>
<feature type="domain" description="SCAN box" evidence="7">
    <location>
        <begin position="17"/>
        <end position="98"/>
    </location>
</feature>
<evidence type="ECO:0000256" key="4">
    <source>
        <dbReference type="ARBA" id="ARBA00022833"/>
    </source>
</evidence>
<dbReference type="PANTHER" id="PTHR45935:SF2">
    <property type="entry name" value="KRAB-A DOMAIN-CONTAINING PROTEIN 2"/>
    <property type="match status" value="1"/>
</dbReference>
<evidence type="ECO:0000256" key="3">
    <source>
        <dbReference type="ARBA" id="ARBA00022771"/>
    </source>
</evidence>
<dbReference type="Gene3D" id="1.10.4020.10">
    <property type="entry name" value="DNA breaking-rejoining enzymes"/>
    <property type="match status" value="1"/>
</dbReference>
<name>A0A8C2QK31_CRIGR</name>
<reference evidence="8" key="2">
    <citation type="submission" date="2025-09" db="UniProtKB">
        <authorList>
            <consortium name="Ensembl"/>
        </authorList>
    </citation>
    <scope>IDENTIFICATION</scope>
</reference>
<evidence type="ECO:0000256" key="6">
    <source>
        <dbReference type="PROSITE-ProRule" id="PRU00187"/>
    </source>
</evidence>
<keyword evidence="3" id="KW-0863">Zinc-finger</keyword>
<dbReference type="GO" id="GO:0008270">
    <property type="term" value="F:zinc ion binding"/>
    <property type="evidence" value="ECO:0007669"/>
    <property type="project" value="UniProtKB-KW"/>
</dbReference>
<comment type="subcellular location">
    <subcellularLocation>
        <location evidence="6">Nucleus</location>
    </subcellularLocation>
</comment>
<dbReference type="InterPro" id="IPR050916">
    <property type="entry name" value="SCAN-C2H2_zinc_finger"/>
</dbReference>
<keyword evidence="1" id="KW-0479">Metal-binding</keyword>
<evidence type="ECO:0000256" key="2">
    <source>
        <dbReference type="ARBA" id="ARBA00022737"/>
    </source>
</evidence>
<evidence type="ECO:0000256" key="1">
    <source>
        <dbReference type="ARBA" id="ARBA00022723"/>
    </source>
</evidence>
<dbReference type="Proteomes" id="UP000694386">
    <property type="component" value="Unplaced"/>
</dbReference>
<reference evidence="8" key="1">
    <citation type="submission" date="2025-08" db="UniProtKB">
        <authorList>
            <consortium name="Ensembl"/>
        </authorList>
    </citation>
    <scope>IDENTIFICATION</scope>
</reference>
<dbReference type="PROSITE" id="PS50804">
    <property type="entry name" value="SCAN_BOX"/>
    <property type="match status" value="1"/>
</dbReference>
<dbReference type="InterPro" id="IPR038269">
    <property type="entry name" value="SCAN_sf"/>
</dbReference>
<protein>
    <submittedName>
        <fullName evidence="8">Zinc finger SCAN domains 29</fullName>
    </submittedName>
</protein>
<dbReference type="FunFam" id="1.10.4020.10:FF:000001">
    <property type="entry name" value="zinc finger protein 263 isoform X1"/>
    <property type="match status" value="1"/>
</dbReference>
<dbReference type="InterPro" id="IPR003309">
    <property type="entry name" value="SCAN_dom"/>
</dbReference>
<dbReference type="PANTHER" id="PTHR45935">
    <property type="entry name" value="PROTEIN ZBED8-RELATED"/>
    <property type="match status" value="1"/>
</dbReference>
<dbReference type="SUPFAM" id="SSF47353">
    <property type="entry name" value="Retrovirus capsid dimerization domain-like"/>
    <property type="match status" value="1"/>
</dbReference>
<dbReference type="CDD" id="cd07936">
    <property type="entry name" value="SCAN"/>
    <property type="match status" value="1"/>
</dbReference>
<sequence>MAKPTFRGSGTNSECLRQRFRRFHYQEVAGPREAFSQLWELCCRWLRPEVRSKEQIVELLVLEQFLTVLPGEIQNWVQKQCPENGEEAVTLVEDLEREPGRPGHSVRRRGNSEVCGWGGANRISGVLMMRRWWVYTGAMKRLEHSLQFSVRLNFMKLSETAVGTAKCMGL</sequence>
<proteinExistence type="predicted"/>
<dbReference type="GO" id="GO:0005634">
    <property type="term" value="C:nucleus"/>
    <property type="evidence" value="ECO:0007669"/>
    <property type="project" value="UniProtKB-SubCell"/>
</dbReference>